<dbReference type="InterPro" id="IPR036396">
    <property type="entry name" value="Cyt_P450_sf"/>
</dbReference>
<dbReference type="PANTHER" id="PTHR24305">
    <property type="entry name" value="CYTOCHROME P450"/>
    <property type="match status" value="1"/>
</dbReference>
<comment type="cofactor">
    <cofactor evidence="1 8">
        <name>heme</name>
        <dbReference type="ChEBI" id="CHEBI:30413"/>
    </cofactor>
</comment>
<gene>
    <name evidence="10" type="ORF">PEGY_LOCUS4029</name>
</gene>
<evidence type="ECO:0000256" key="8">
    <source>
        <dbReference type="PIRSR" id="PIRSR602403-1"/>
    </source>
</evidence>
<dbReference type="InterPro" id="IPR050121">
    <property type="entry name" value="Cytochrome_P450_monoxygenase"/>
</dbReference>
<dbReference type="Pfam" id="PF00067">
    <property type="entry name" value="p450"/>
    <property type="match status" value="1"/>
</dbReference>
<dbReference type="OrthoDB" id="3945418at2759"/>
<keyword evidence="5 9" id="KW-0560">Oxidoreductase</keyword>
<feature type="binding site" description="axial binding residue" evidence="8">
    <location>
        <position position="449"/>
    </location>
    <ligand>
        <name>heme</name>
        <dbReference type="ChEBI" id="CHEBI:30413"/>
    </ligand>
    <ligandPart>
        <name>Fe</name>
        <dbReference type="ChEBI" id="CHEBI:18248"/>
    </ligandPart>
</feature>
<evidence type="ECO:0000313" key="11">
    <source>
        <dbReference type="Proteomes" id="UP001154252"/>
    </source>
</evidence>
<dbReference type="GO" id="GO:0043386">
    <property type="term" value="P:mycotoxin biosynthetic process"/>
    <property type="evidence" value="ECO:0007669"/>
    <property type="project" value="UniProtKB-ARBA"/>
</dbReference>
<evidence type="ECO:0000256" key="2">
    <source>
        <dbReference type="ARBA" id="ARBA00010617"/>
    </source>
</evidence>
<keyword evidence="3 8" id="KW-0349">Heme</keyword>
<evidence type="ECO:0000313" key="10">
    <source>
        <dbReference type="EMBL" id="CAG8895011.1"/>
    </source>
</evidence>
<dbReference type="PROSITE" id="PS00086">
    <property type="entry name" value="CYTOCHROME_P450"/>
    <property type="match status" value="1"/>
</dbReference>
<dbReference type="InterPro" id="IPR017972">
    <property type="entry name" value="Cyt_P450_CS"/>
</dbReference>
<evidence type="ECO:0000256" key="5">
    <source>
        <dbReference type="ARBA" id="ARBA00023002"/>
    </source>
</evidence>
<evidence type="ECO:0000256" key="1">
    <source>
        <dbReference type="ARBA" id="ARBA00001971"/>
    </source>
</evidence>
<keyword evidence="4 8" id="KW-0479">Metal-binding</keyword>
<dbReference type="Proteomes" id="UP001154252">
    <property type="component" value="Unassembled WGS sequence"/>
</dbReference>
<dbReference type="PRINTS" id="PR00465">
    <property type="entry name" value="EP450IV"/>
</dbReference>
<name>A0A9W4KE40_9EURO</name>
<comment type="caution">
    <text evidence="10">The sequence shown here is derived from an EMBL/GenBank/DDBJ whole genome shotgun (WGS) entry which is preliminary data.</text>
</comment>
<dbReference type="Gene3D" id="1.10.630.10">
    <property type="entry name" value="Cytochrome P450"/>
    <property type="match status" value="1"/>
</dbReference>
<keyword evidence="6 8" id="KW-0408">Iron</keyword>
<protein>
    <recommendedName>
        <fullName evidence="12">Cytochrome P450</fullName>
    </recommendedName>
</protein>
<organism evidence="10 11">
    <name type="scientific">Penicillium egyptiacum</name>
    <dbReference type="NCBI Taxonomy" id="1303716"/>
    <lineage>
        <taxon>Eukaryota</taxon>
        <taxon>Fungi</taxon>
        <taxon>Dikarya</taxon>
        <taxon>Ascomycota</taxon>
        <taxon>Pezizomycotina</taxon>
        <taxon>Eurotiomycetes</taxon>
        <taxon>Eurotiomycetidae</taxon>
        <taxon>Eurotiales</taxon>
        <taxon>Aspergillaceae</taxon>
        <taxon>Penicillium</taxon>
    </lineage>
</organism>
<dbReference type="GO" id="GO:0004497">
    <property type="term" value="F:monooxygenase activity"/>
    <property type="evidence" value="ECO:0007669"/>
    <property type="project" value="UniProtKB-KW"/>
</dbReference>
<dbReference type="AlphaFoldDB" id="A0A9W4KE40"/>
<sequence length="509" mass="57803">MVGFQFPTYFNSDSQHPLLPYRLLIQNSDMESLRLWILLSLIVASLFTRSIYRLYFHPLSKFPGPKLTAATHLHEFYHDVVRNGMFLWEIQKMHEKYGPIVRINPREIHIKDPYYHEQIYPSGGRKREKDPNFVPLFAAPLSIISTIDHEHHHFRRGILSGFFSKKSVVSMTPLIQEKLSILMERFEQAYQDSAVVDLTAAFCALTGDIVTHYTYGQSSDSLRDKDFKNNIRGGILELESANHLNRFVPSLIPFIQLMPSWLVARFKPATAAILGEVTEHSQNALEESSQEDCINGKQTLEGMILLSGGTESPANALSVAAFHLSNDKSIATKLRTELNPVMGMEAHLVPLAKLEQLPYLTGVVNEALRLSFGLISRPPRVAPDESLVYQKYAIPPGTPVSTSSYFMNMDPTIFTDPELFSPERWVLASERGENLTRFMSAFGKGSRACIGLNSGYAELYFTIAAMTHHFEFDLYETTQEDIRPFRDRGLPFSKNGHWRVKAKVSRLIK</sequence>
<keyword evidence="11" id="KW-1185">Reference proteome</keyword>
<dbReference type="PANTHER" id="PTHR24305:SF157">
    <property type="entry name" value="N-ACETYLTRYPTOPHAN 6-HYDROXYLASE IVOC-RELATED"/>
    <property type="match status" value="1"/>
</dbReference>
<dbReference type="GO" id="GO:0016705">
    <property type="term" value="F:oxidoreductase activity, acting on paired donors, with incorporation or reduction of molecular oxygen"/>
    <property type="evidence" value="ECO:0007669"/>
    <property type="project" value="InterPro"/>
</dbReference>
<evidence type="ECO:0000256" key="6">
    <source>
        <dbReference type="ARBA" id="ARBA00023004"/>
    </source>
</evidence>
<reference evidence="10" key="1">
    <citation type="submission" date="2021-07" db="EMBL/GenBank/DDBJ databases">
        <authorList>
            <person name="Branca A.L. A."/>
        </authorList>
    </citation>
    <scope>NUCLEOTIDE SEQUENCE</scope>
</reference>
<dbReference type="CDD" id="cd11062">
    <property type="entry name" value="CYP58-like"/>
    <property type="match status" value="1"/>
</dbReference>
<evidence type="ECO:0000256" key="9">
    <source>
        <dbReference type="RuleBase" id="RU000461"/>
    </source>
</evidence>
<dbReference type="GO" id="GO:0005506">
    <property type="term" value="F:iron ion binding"/>
    <property type="evidence" value="ECO:0007669"/>
    <property type="project" value="InterPro"/>
</dbReference>
<dbReference type="InterPro" id="IPR001128">
    <property type="entry name" value="Cyt_P450"/>
</dbReference>
<proteinExistence type="inferred from homology"/>
<evidence type="ECO:0000256" key="4">
    <source>
        <dbReference type="ARBA" id="ARBA00022723"/>
    </source>
</evidence>
<evidence type="ECO:0000256" key="3">
    <source>
        <dbReference type="ARBA" id="ARBA00022617"/>
    </source>
</evidence>
<evidence type="ECO:0000256" key="7">
    <source>
        <dbReference type="ARBA" id="ARBA00023033"/>
    </source>
</evidence>
<dbReference type="SUPFAM" id="SSF48264">
    <property type="entry name" value="Cytochrome P450"/>
    <property type="match status" value="1"/>
</dbReference>
<accession>A0A9W4KE40</accession>
<dbReference type="EMBL" id="CAJVRC010000851">
    <property type="protein sequence ID" value="CAG8895011.1"/>
    <property type="molecule type" value="Genomic_DNA"/>
</dbReference>
<comment type="similarity">
    <text evidence="2 9">Belongs to the cytochrome P450 family.</text>
</comment>
<evidence type="ECO:0008006" key="12">
    <source>
        <dbReference type="Google" id="ProtNLM"/>
    </source>
</evidence>
<dbReference type="InterPro" id="IPR002403">
    <property type="entry name" value="Cyt_P450_E_grp-IV"/>
</dbReference>
<keyword evidence="7 9" id="KW-0503">Monooxygenase</keyword>
<dbReference type="GO" id="GO:0020037">
    <property type="term" value="F:heme binding"/>
    <property type="evidence" value="ECO:0007669"/>
    <property type="project" value="InterPro"/>
</dbReference>